<proteinExistence type="predicted"/>
<dbReference type="Proteomes" id="UP000308652">
    <property type="component" value="Unassembled WGS sequence"/>
</dbReference>
<dbReference type="GO" id="GO:0004672">
    <property type="term" value="F:protein kinase activity"/>
    <property type="evidence" value="ECO:0007669"/>
    <property type="project" value="InterPro"/>
</dbReference>
<organism evidence="2 3">
    <name type="scientific">Crucibulum laeve</name>
    <dbReference type="NCBI Taxonomy" id="68775"/>
    <lineage>
        <taxon>Eukaryota</taxon>
        <taxon>Fungi</taxon>
        <taxon>Dikarya</taxon>
        <taxon>Basidiomycota</taxon>
        <taxon>Agaricomycotina</taxon>
        <taxon>Agaricomycetes</taxon>
        <taxon>Agaricomycetidae</taxon>
        <taxon>Agaricales</taxon>
        <taxon>Agaricineae</taxon>
        <taxon>Nidulariaceae</taxon>
        <taxon>Crucibulum</taxon>
    </lineage>
</organism>
<keyword evidence="3" id="KW-1185">Reference proteome</keyword>
<gene>
    <name evidence="2" type="ORF">BDQ12DRAFT_665587</name>
</gene>
<accession>A0A5C3M4G0</accession>
<dbReference type="InterPro" id="IPR000719">
    <property type="entry name" value="Prot_kinase_dom"/>
</dbReference>
<feature type="domain" description="Protein kinase" evidence="1">
    <location>
        <begin position="1"/>
        <end position="254"/>
    </location>
</feature>
<evidence type="ECO:0000313" key="2">
    <source>
        <dbReference type="EMBL" id="TFK39256.1"/>
    </source>
</evidence>
<evidence type="ECO:0000259" key="1">
    <source>
        <dbReference type="PROSITE" id="PS50011"/>
    </source>
</evidence>
<dbReference type="GO" id="GO:0005524">
    <property type="term" value="F:ATP binding"/>
    <property type="evidence" value="ECO:0007669"/>
    <property type="project" value="InterPro"/>
</dbReference>
<evidence type="ECO:0000313" key="3">
    <source>
        <dbReference type="Proteomes" id="UP000308652"/>
    </source>
</evidence>
<dbReference type="InterPro" id="IPR011009">
    <property type="entry name" value="Kinase-like_dom_sf"/>
</dbReference>
<dbReference type="AlphaFoldDB" id="A0A5C3M4G0"/>
<dbReference type="Gene3D" id="1.10.510.10">
    <property type="entry name" value="Transferase(Phosphotransferase) domain 1"/>
    <property type="match status" value="1"/>
</dbReference>
<dbReference type="EMBL" id="ML213600">
    <property type="protein sequence ID" value="TFK39256.1"/>
    <property type="molecule type" value="Genomic_DNA"/>
</dbReference>
<dbReference type="PROSITE" id="PS50011">
    <property type="entry name" value="PROTEIN_KINASE_DOM"/>
    <property type="match status" value="1"/>
</dbReference>
<protein>
    <recommendedName>
        <fullName evidence="1">Protein kinase domain-containing protein</fullName>
    </recommendedName>
</protein>
<dbReference type="SUPFAM" id="SSF56112">
    <property type="entry name" value="Protein kinase-like (PK-like)"/>
    <property type="match status" value="1"/>
</dbReference>
<name>A0A5C3M4G0_9AGAR</name>
<reference evidence="2 3" key="1">
    <citation type="journal article" date="2019" name="Nat. Ecol. Evol.">
        <title>Megaphylogeny resolves global patterns of mushroom evolution.</title>
        <authorList>
            <person name="Varga T."/>
            <person name="Krizsan K."/>
            <person name="Foldi C."/>
            <person name="Dima B."/>
            <person name="Sanchez-Garcia M."/>
            <person name="Sanchez-Ramirez S."/>
            <person name="Szollosi G.J."/>
            <person name="Szarkandi J.G."/>
            <person name="Papp V."/>
            <person name="Albert L."/>
            <person name="Andreopoulos W."/>
            <person name="Angelini C."/>
            <person name="Antonin V."/>
            <person name="Barry K.W."/>
            <person name="Bougher N.L."/>
            <person name="Buchanan P."/>
            <person name="Buyck B."/>
            <person name="Bense V."/>
            <person name="Catcheside P."/>
            <person name="Chovatia M."/>
            <person name="Cooper J."/>
            <person name="Damon W."/>
            <person name="Desjardin D."/>
            <person name="Finy P."/>
            <person name="Geml J."/>
            <person name="Haridas S."/>
            <person name="Hughes K."/>
            <person name="Justo A."/>
            <person name="Karasinski D."/>
            <person name="Kautmanova I."/>
            <person name="Kiss B."/>
            <person name="Kocsube S."/>
            <person name="Kotiranta H."/>
            <person name="LaButti K.M."/>
            <person name="Lechner B.E."/>
            <person name="Liimatainen K."/>
            <person name="Lipzen A."/>
            <person name="Lukacs Z."/>
            <person name="Mihaltcheva S."/>
            <person name="Morgado L.N."/>
            <person name="Niskanen T."/>
            <person name="Noordeloos M.E."/>
            <person name="Ohm R.A."/>
            <person name="Ortiz-Santana B."/>
            <person name="Ovrebo C."/>
            <person name="Racz N."/>
            <person name="Riley R."/>
            <person name="Savchenko A."/>
            <person name="Shiryaev A."/>
            <person name="Soop K."/>
            <person name="Spirin V."/>
            <person name="Szebenyi C."/>
            <person name="Tomsovsky M."/>
            <person name="Tulloss R.E."/>
            <person name="Uehling J."/>
            <person name="Grigoriev I.V."/>
            <person name="Vagvolgyi C."/>
            <person name="Papp T."/>
            <person name="Martin F.M."/>
            <person name="Miettinen O."/>
            <person name="Hibbett D.S."/>
            <person name="Nagy L.G."/>
        </authorList>
    </citation>
    <scope>NUCLEOTIDE SEQUENCE [LARGE SCALE GENOMIC DNA]</scope>
    <source>
        <strain evidence="2 3">CBS 166.37</strain>
    </source>
</reference>
<dbReference type="OrthoDB" id="5966500at2759"/>
<sequence>MAPSAQSTNPRHVMRLSNPSAALRVTGTMQHQAKGETPHSRCALYNEATLSSLPHDFLLNALSNKCNAMLNPEDAQCITKIIQVIVDQLKRLPNDDSICREFAVEQEAVPDSGIRAEGTMSDITNAVFNGKWCMNILVFLSRYPHAKRAPLILQIANGIKLLHEADIVHGSIFPGNILINDTGAPFAMLANTGIYPATQEFLPATVTVSLSEYDLYKSPKSNDLEEITNTIERLQLRKNLDLYSLTVSIYSVGV</sequence>